<name>A0A5M3TEQ9_LIMPL</name>
<keyword evidence="2" id="KW-1185">Reference proteome</keyword>
<dbReference type="Pfam" id="PF13578">
    <property type="entry name" value="Methyltransf_24"/>
    <property type="match status" value="1"/>
</dbReference>
<evidence type="ECO:0008006" key="3">
    <source>
        <dbReference type="Google" id="ProtNLM"/>
    </source>
</evidence>
<dbReference type="GeneID" id="301685367"/>
<accession>A0A5M3TEQ9</accession>
<sequence length="214" mass="23590">MIEKIGSSGYEALSTPDSVVLKILDNLTLSGAKKSLTYYEIGVGIGVTTLEVAKRLNNSGTIILFSLEREVSELASDLAKLGFTNIDSSWGSPSRTYSGYHFQLAQGFVAGLLKPFDLAYIDGGHVFHLDAPAACVLKELCKPGGYMLFDDWYWSIAKSPSLNPSVKPDILLKYDDEQIKVCHVQLVCKVVMDTDSRFEFLGVEQGTAVYRRYV</sequence>
<proteinExistence type="predicted"/>
<dbReference type="Gene3D" id="3.40.50.150">
    <property type="entry name" value="Vaccinia Virus protein VP39"/>
    <property type="match status" value="1"/>
</dbReference>
<dbReference type="Proteomes" id="UP000326169">
    <property type="component" value="Unassembled WGS sequence"/>
</dbReference>
<dbReference type="SUPFAM" id="SSF53335">
    <property type="entry name" value="S-adenosyl-L-methionine-dependent methyltransferases"/>
    <property type="match status" value="1"/>
</dbReference>
<evidence type="ECO:0000313" key="1">
    <source>
        <dbReference type="EMBL" id="GCE96580.1"/>
    </source>
</evidence>
<dbReference type="InterPro" id="IPR029063">
    <property type="entry name" value="SAM-dependent_MTases_sf"/>
</dbReference>
<evidence type="ECO:0000313" key="2">
    <source>
        <dbReference type="Proteomes" id="UP000326169"/>
    </source>
</evidence>
<dbReference type="RefSeq" id="WP_014274472.1">
    <property type="nucleotide sequence ID" value="NZ_BIMW01000200.1"/>
</dbReference>
<dbReference type="EMBL" id="BIMW01000200">
    <property type="protein sequence ID" value="GCE96580.1"/>
    <property type="molecule type" value="Genomic_DNA"/>
</dbReference>
<reference evidence="1 2" key="1">
    <citation type="journal article" date="2019" name="J Genomics">
        <title>The Draft Genome of a Hydrogen-producing Cyanobacterium, Arthrospira platensis NIES-46.</title>
        <authorList>
            <person name="Suzuki S."/>
            <person name="Yamaguchi H."/>
            <person name="Kawachi M."/>
        </authorList>
    </citation>
    <scope>NUCLEOTIDE SEQUENCE [LARGE SCALE GENOMIC DNA]</scope>
    <source>
        <strain evidence="1 2">NIES-46</strain>
    </source>
</reference>
<protein>
    <recommendedName>
        <fullName evidence="3">Class I SAM-dependent methyltransferase</fullName>
    </recommendedName>
</protein>
<comment type="caution">
    <text evidence="1">The sequence shown here is derived from an EMBL/GenBank/DDBJ whole genome shotgun (WGS) entry which is preliminary data.</text>
</comment>
<organism evidence="1 2">
    <name type="scientific">Limnospira platensis NIES-46</name>
    <dbReference type="NCBI Taxonomy" id="1236695"/>
    <lineage>
        <taxon>Bacteria</taxon>
        <taxon>Bacillati</taxon>
        <taxon>Cyanobacteriota</taxon>
        <taxon>Cyanophyceae</taxon>
        <taxon>Oscillatoriophycideae</taxon>
        <taxon>Oscillatoriales</taxon>
        <taxon>Sirenicapillariaceae</taxon>
        <taxon>Limnospira</taxon>
    </lineage>
</organism>
<gene>
    <name evidence="1" type="ORF">NIES46_46520</name>
</gene>